<gene>
    <name evidence="4" type="ORF">DZC52_05700</name>
</gene>
<dbReference type="Pfam" id="PF00294">
    <property type="entry name" value="PfkB"/>
    <property type="match status" value="1"/>
</dbReference>
<accession>A0A3E1KAB4</accession>
<dbReference type="InterPro" id="IPR002173">
    <property type="entry name" value="Carboh/pur_kinase_PfkB_CS"/>
</dbReference>
<name>A0A3E1KAB4_9GAMM</name>
<dbReference type="InterPro" id="IPR011611">
    <property type="entry name" value="PfkB_dom"/>
</dbReference>
<evidence type="ECO:0000256" key="2">
    <source>
        <dbReference type="ARBA" id="ARBA00022777"/>
    </source>
</evidence>
<dbReference type="GO" id="GO:0016301">
    <property type="term" value="F:kinase activity"/>
    <property type="evidence" value="ECO:0007669"/>
    <property type="project" value="UniProtKB-KW"/>
</dbReference>
<dbReference type="OrthoDB" id="9779730at2"/>
<dbReference type="InterPro" id="IPR029056">
    <property type="entry name" value="Ribokinase-like"/>
</dbReference>
<feature type="domain" description="Carbohydrate kinase PfkB" evidence="3">
    <location>
        <begin position="33"/>
        <end position="291"/>
    </location>
</feature>
<evidence type="ECO:0000259" key="3">
    <source>
        <dbReference type="Pfam" id="PF00294"/>
    </source>
</evidence>
<dbReference type="PANTHER" id="PTHR10584">
    <property type="entry name" value="SUGAR KINASE"/>
    <property type="match status" value="1"/>
</dbReference>
<keyword evidence="1" id="KW-0808">Transferase</keyword>
<dbReference type="Proteomes" id="UP000260351">
    <property type="component" value="Unassembled WGS sequence"/>
</dbReference>
<dbReference type="EMBL" id="QUZK01000023">
    <property type="protein sequence ID" value="RFF31083.1"/>
    <property type="molecule type" value="Genomic_DNA"/>
</dbReference>
<keyword evidence="5" id="KW-1185">Reference proteome</keyword>
<dbReference type="SUPFAM" id="SSF53613">
    <property type="entry name" value="Ribokinase-like"/>
    <property type="match status" value="1"/>
</dbReference>
<sequence>MSVLICGSLAYDNIMVFPERFKDHILPDKTHMINVAFLVPELHRNFGGTAGNIAYNLRKLGGDPLPMATVGPDFDDYARHLERLDINQDFVRTLGDHWTAQAYITTDLDDNQITAFHPGAMNEAHCQPVPEDREIRFGIVSPDGKQAMLDHSEQFKAAGIPHIFDPGQGLPLFSGEELQRMITNADWLAVNSYEWEMLKNKTGWEHGDITSRLSGGLVITHGGEGSELWNGEGRTHIPAVKPERVTDPTGCGDAYRAGLLFGLEKGWDPADACRLGSILGSMKIAEAGPQHHDFTPAEIGKRFEAEFGKAMPG</sequence>
<organism evidence="4 5">
    <name type="scientific">Wenzhouxiangella sediminis</name>
    <dbReference type="NCBI Taxonomy" id="1792836"/>
    <lineage>
        <taxon>Bacteria</taxon>
        <taxon>Pseudomonadati</taxon>
        <taxon>Pseudomonadota</taxon>
        <taxon>Gammaproteobacteria</taxon>
        <taxon>Chromatiales</taxon>
        <taxon>Wenzhouxiangellaceae</taxon>
        <taxon>Wenzhouxiangella</taxon>
    </lineage>
</organism>
<evidence type="ECO:0000256" key="1">
    <source>
        <dbReference type="ARBA" id="ARBA00022679"/>
    </source>
</evidence>
<dbReference type="Gene3D" id="3.40.1190.20">
    <property type="match status" value="1"/>
</dbReference>
<reference evidence="4 5" key="1">
    <citation type="submission" date="2018-08" db="EMBL/GenBank/DDBJ databases">
        <title>Wenzhouxiangella salilacus sp. nov., a novel bacterium isolated from a saline lake in Xinjiang Province, China.</title>
        <authorList>
            <person name="Han S."/>
        </authorList>
    </citation>
    <scope>NUCLEOTIDE SEQUENCE [LARGE SCALE GENOMIC DNA]</scope>
    <source>
        <strain evidence="4 5">XDB06</strain>
    </source>
</reference>
<comment type="caution">
    <text evidence="4">The sequence shown here is derived from an EMBL/GenBank/DDBJ whole genome shotgun (WGS) entry which is preliminary data.</text>
</comment>
<dbReference type="PROSITE" id="PS00583">
    <property type="entry name" value="PFKB_KINASES_1"/>
    <property type="match status" value="1"/>
</dbReference>
<dbReference type="CDD" id="cd01942">
    <property type="entry name" value="ribokinase_group_A"/>
    <property type="match status" value="1"/>
</dbReference>
<proteinExistence type="predicted"/>
<evidence type="ECO:0000313" key="4">
    <source>
        <dbReference type="EMBL" id="RFF31083.1"/>
    </source>
</evidence>
<keyword evidence="2 4" id="KW-0418">Kinase</keyword>
<dbReference type="AlphaFoldDB" id="A0A3E1KAB4"/>
<dbReference type="RefSeq" id="WP_116650162.1">
    <property type="nucleotide sequence ID" value="NZ_QUZK01000023.1"/>
</dbReference>
<protein>
    <submittedName>
        <fullName evidence="4">Carbohydrate kinase family protein</fullName>
    </submittedName>
</protein>
<dbReference type="PANTHER" id="PTHR10584:SF166">
    <property type="entry name" value="RIBOKINASE"/>
    <property type="match status" value="1"/>
</dbReference>
<evidence type="ECO:0000313" key="5">
    <source>
        <dbReference type="Proteomes" id="UP000260351"/>
    </source>
</evidence>